<evidence type="ECO:0000256" key="3">
    <source>
        <dbReference type="ARBA" id="ARBA00022960"/>
    </source>
</evidence>
<dbReference type="CDD" id="cd02644">
    <property type="entry name" value="R3H_jag"/>
    <property type="match status" value="1"/>
</dbReference>
<dbReference type="Gene3D" id="3.30.30.80">
    <property type="entry name" value="probable RNA-binding protein from clostridium symbiosum atcc 14940"/>
    <property type="match status" value="1"/>
</dbReference>
<keyword evidence="2 6" id="KW-0694">RNA-binding</keyword>
<evidence type="ECO:0000256" key="6">
    <source>
        <dbReference type="HAMAP-Rule" id="MF_00867"/>
    </source>
</evidence>
<dbReference type="AlphaFoldDB" id="A0A1U9KB49"/>
<dbReference type="NCBIfam" id="NF041568">
    <property type="entry name" value="Jag_EloR"/>
    <property type="match status" value="1"/>
</dbReference>
<dbReference type="KEGG" id="ntr:B0W44_17685"/>
<dbReference type="Pfam" id="PF13083">
    <property type="entry name" value="KH_KhpA-B"/>
    <property type="match status" value="1"/>
</dbReference>
<dbReference type="Gene3D" id="3.30.300.20">
    <property type="match status" value="1"/>
</dbReference>
<dbReference type="InterPro" id="IPR038008">
    <property type="entry name" value="Jag_KH"/>
</dbReference>
<evidence type="ECO:0000256" key="1">
    <source>
        <dbReference type="ARBA" id="ARBA00022490"/>
    </source>
</evidence>
<dbReference type="InterPro" id="IPR034079">
    <property type="entry name" value="R3H_KhpB"/>
</dbReference>
<organism evidence="8 9">
    <name type="scientific">Novibacillus thermophilus</name>
    <dbReference type="NCBI Taxonomy" id="1471761"/>
    <lineage>
        <taxon>Bacteria</taxon>
        <taxon>Bacillati</taxon>
        <taxon>Bacillota</taxon>
        <taxon>Bacilli</taxon>
        <taxon>Bacillales</taxon>
        <taxon>Thermoactinomycetaceae</taxon>
        <taxon>Novibacillus</taxon>
    </lineage>
</organism>
<dbReference type="PANTHER" id="PTHR35800">
    <property type="entry name" value="PROTEIN JAG"/>
    <property type="match status" value="1"/>
</dbReference>
<dbReference type="SMART" id="SM01245">
    <property type="entry name" value="Jag_N"/>
    <property type="match status" value="1"/>
</dbReference>
<evidence type="ECO:0000256" key="2">
    <source>
        <dbReference type="ARBA" id="ARBA00022884"/>
    </source>
</evidence>
<dbReference type="Proteomes" id="UP000188603">
    <property type="component" value="Chromosome"/>
</dbReference>
<dbReference type="InterPro" id="IPR039247">
    <property type="entry name" value="KhpB"/>
</dbReference>
<evidence type="ECO:0000259" key="7">
    <source>
        <dbReference type="PROSITE" id="PS51061"/>
    </source>
</evidence>
<evidence type="ECO:0000313" key="9">
    <source>
        <dbReference type="Proteomes" id="UP000188603"/>
    </source>
</evidence>
<name>A0A1U9KB49_9BACL</name>
<dbReference type="InterPro" id="IPR036867">
    <property type="entry name" value="R3H_dom_sf"/>
</dbReference>
<dbReference type="InterPro" id="IPR032782">
    <property type="entry name" value="KhpB_N"/>
</dbReference>
<dbReference type="Gene3D" id="3.30.1370.50">
    <property type="entry name" value="R3H-like domain"/>
    <property type="match status" value="1"/>
</dbReference>
<dbReference type="SUPFAM" id="SSF82708">
    <property type="entry name" value="R3H domain"/>
    <property type="match status" value="1"/>
</dbReference>
<accession>A0A1U9KB49</accession>
<keyword evidence="5 6" id="KW-0961">Cell wall biogenesis/degradation</keyword>
<dbReference type="RefSeq" id="WP_077721168.1">
    <property type="nucleotide sequence ID" value="NZ_CP019699.1"/>
</dbReference>
<dbReference type="PROSITE" id="PS51061">
    <property type="entry name" value="R3H"/>
    <property type="match status" value="1"/>
</dbReference>
<dbReference type="InterPro" id="IPR001374">
    <property type="entry name" value="R3H_dom"/>
</dbReference>
<evidence type="ECO:0000256" key="5">
    <source>
        <dbReference type="ARBA" id="ARBA00023316"/>
    </source>
</evidence>
<dbReference type="OrthoDB" id="9794483at2"/>
<evidence type="ECO:0000313" key="8">
    <source>
        <dbReference type="EMBL" id="AQS57297.1"/>
    </source>
</evidence>
<dbReference type="GO" id="GO:0003723">
    <property type="term" value="F:RNA binding"/>
    <property type="evidence" value="ECO:0007669"/>
    <property type="project" value="UniProtKB-UniRule"/>
</dbReference>
<dbReference type="SMART" id="SM00393">
    <property type="entry name" value="R3H"/>
    <property type="match status" value="1"/>
</dbReference>
<dbReference type="HAMAP" id="MF_00867">
    <property type="entry name" value="KhpB"/>
    <property type="match status" value="1"/>
</dbReference>
<keyword evidence="1 6" id="KW-0963">Cytoplasm</keyword>
<comment type="similarity">
    <text evidence="6">Belongs to the KhpB RNA-binding protein family.</text>
</comment>
<dbReference type="EMBL" id="CP019699">
    <property type="protein sequence ID" value="AQS57297.1"/>
    <property type="molecule type" value="Genomic_DNA"/>
</dbReference>
<gene>
    <name evidence="6" type="primary">khpB</name>
    <name evidence="6" type="synonym">eloR</name>
    <name evidence="8" type="ORF">B0W44_17685</name>
</gene>
<comment type="function">
    <text evidence="6">A probable RNA chaperone. Forms a complex with KhpA which binds to cellular RNA and controls its expression. Plays a role in peptidoglycan (PG) homeostasis and cell length regulation.</text>
</comment>
<proteinExistence type="inferred from homology"/>
<dbReference type="PANTHER" id="PTHR35800:SF1">
    <property type="entry name" value="RNA-BINDING PROTEIN KHPB"/>
    <property type="match status" value="1"/>
</dbReference>
<dbReference type="Pfam" id="PF01424">
    <property type="entry name" value="R3H"/>
    <property type="match status" value="1"/>
</dbReference>
<dbReference type="InterPro" id="IPR038247">
    <property type="entry name" value="Jag_N_dom_sf"/>
</dbReference>
<comment type="subcellular location">
    <subcellularLocation>
        <location evidence="6">Cytoplasm</location>
    </subcellularLocation>
</comment>
<evidence type="ECO:0000256" key="4">
    <source>
        <dbReference type="ARBA" id="ARBA00023186"/>
    </source>
</evidence>
<keyword evidence="4 6" id="KW-0143">Chaperone</keyword>
<dbReference type="GO" id="GO:0009252">
    <property type="term" value="P:peptidoglycan biosynthetic process"/>
    <property type="evidence" value="ECO:0007669"/>
    <property type="project" value="UniProtKB-UniRule"/>
</dbReference>
<comment type="domain">
    <text evidence="6">Has an N-terminal Jag-N domain and 2 RNA-binding domains (KH and R3H).</text>
</comment>
<dbReference type="STRING" id="1471761.B0W44_17685"/>
<sequence length="206" mass="23542">MNKVTVSAKTVEEAVDIALKQLNAKRENVKVKVLQEASRGFLGLIGSREAEVEVVRLSDPLQDAVAFLTQVAEKMGVTVDISPEEKEGYTLLNLRGSQLGMLIGRRGQTLDALQYLTNIVANKEHVGYTRFVIDAENYRQRRKETLEKLADRLVDKVKRQKREVRLEPMSPLERKIIHTRVQMYDGIETYSEGEEPHRRVVITLKR</sequence>
<feature type="region of interest" description="Jag_N domain" evidence="6">
    <location>
        <begin position="5"/>
        <end position="55"/>
    </location>
</feature>
<keyword evidence="3 6" id="KW-0133">Cell shape</keyword>
<comment type="subunit">
    <text evidence="6">Forms a complex with KhpA.</text>
</comment>
<protein>
    <recommendedName>
        <fullName evidence="6">RNA-binding protein KhpB</fullName>
    </recommendedName>
    <alternativeName>
        <fullName evidence="6">RNA-binding protein EloR</fullName>
    </alternativeName>
</protein>
<keyword evidence="9" id="KW-1185">Reference proteome</keyword>
<dbReference type="CDD" id="cd02414">
    <property type="entry name" value="KH-II_Jag"/>
    <property type="match status" value="1"/>
</dbReference>
<dbReference type="GO" id="GO:0008360">
    <property type="term" value="P:regulation of cell shape"/>
    <property type="evidence" value="ECO:0007669"/>
    <property type="project" value="UniProtKB-KW"/>
</dbReference>
<feature type="domain" description="R3H" evidence="7">
    <location>
        <begin position="140"/>
        <end position="206"/>
    </location>
</feature>
<reference evidence="8 9" key="1">
    <citation type="journal article" date="2015" name="Int. J. Syst. Evol. Microbiol.">
        <title>Novibacillus thermophilus gen. nov., sp. nov., a Gram-staining-negative and moderately thermophilic member of the family Thermoactinomycetaceae.</title>
        <authorList>
            <person name="Yang G."/>
            <person name="Chen J."/>
            <person name="Zhou S."/>
        </authorList>
    </citation>
    <scope>NUCLEOTIDE SEQUENCE [LARGE SCALE GENOMIC DNA]</scope>
    <source>
        <strain evidence="8 9">SG-1</strain>
    </source>
</reference>
<dbReference type="GO" id="GO:0071555">
    <property type="term" value="P:cell wall organization"/>
    <property type="evidence" value="ECO:0007669"/>
    <property type="project" value="UniProtKB-KW"/>
</dbReference>
<dbReference type="GO" id="GO:0005737">
    <property type="term" value="C:cytoplasm"/>
    <property type="evidence" value="ECO:0007669"/>
    <property type="project" value="UniProtKB-SubCell"/>
</dbReference>
<dbReference type="InterPro" id="IPR015946">
    <property type="entry name" value="KH_dom-like_a/b"/>
</dbReference>
<dbReference type="Pfam" id="PF14804">
    <property type="entry name" value="Jag_N"/>
    <property type="match status" value="1"/>
</dbReference>